<reference evidence="1" key="1">
    <citation type="submission" date="2022-02" db="EMBL/GenBank/DDBJ databases">
        <title>Emergence and expansion in Europe of a Vibrio aestuarianus clonal complex pathogenic for oysters.</title>
        <authorList>
            <person name="Mesnil A."/>
            <person name="Travers M.-A."/>
        </authorList>
    </citation>
    <scope>NUCLEOTIDE SEQUENCE</scope>
    <source>
        <strain evidence="1">151-ITT-15-cp-1</strain>
    </source>
</reference>
<sequence>MASVSIYEPNKSMHLGLGDFQLLQLSRPTHKARFTRRGREDVHLLVFLDDDQEVPFIRVPLHVLLRAAKLYERNN</sequence>
<evidence type="ECO:0000313" key="1">
    <source>
        <dbReference type="EMBL" id="MDE1359059.1"/>
    </source>
</evidence>
<name>A0A9X4J4P1_9VIBR</name>
<protein>
    <submittedName>
        <fullName evidence="1">Uncharacterized protein</fullName>
    </submittedName>
</protein>
<dbReference type="Proteomes" id="UP001140973">
    <property type="component" value="Unassembled WGS sequence"/>
</dbReference>
<dbReference type="AlphaFoldDB" id="A0A9X4J4P1"/>
<organism evidence="1 2">
    <name type="scientific">Vibrio aestuarianus</name>
    <dbReference type="NCBI Taxonomy" id="28171"/>
    <lineage>
        <taxon>Bacteria</taxon>
        <taxon>Pseudomonadati</taxon>
        <taxon>Pseudomonadota</taxon>
        <taxon>Gammaproteobacteria</taxon>
        <taxon>Vibrionales</taxon>
        <taxon>Vibrionaceae</taxon>
        <taxon>Vibrio</taxon>
    </lineage>
</organism>
<gene>
    <name evidence="1" type="ORF">L9W73_17435</name>
</gene>
<evidence type="ECO:0000313" key="2">
    <source>
        <dbReference type="Proteomes" id="UP001140973"/>
    </source>
</evidence>
<dbReference type="RefSeq" id="WP_274672118.1">
    <property type="nucleotide sequence ID" value="NZ_JAKNAM010000010.1"/>
</dbReference>
<proteinExistence type="predicted"/>
<accession>A0A9X4J4P1</accession>
<dbReference type="EMBL" id="JAKNAP010000129">
    <property type="protein sequence ID" value="MDE1359059.1"/>
    <property type="molecule type" value="Genomic_DNA"/>
</dbReference>
<comment type="caution">
    <text evidence="1">The sequence shown here is derived from an EMBL/GenBank/DDBJ whole genome shotgun (WGS) entry which is preliminary data.</text>
</comment>